<dbReference type="GO" id="GO:0035513">
    <property type="term" value="P:oxidative RNA demethylation"/>
    <property type="evidence" value="ECO:0007669"/>
    <property type="project" value="TreeGrafter"/>
</dbReference>
<keyword evidence="11" id="KW-1185">Reference proteome</keyword>
<dbReference type="SUPFAM" id="SSF51197">
    <property type="entry name" value="Clavaminate synthase-like"/>
    <property type="match status" value="1"/>
</dbReference>
<dbReference type="InterPro" id="IPR037151">
    <property type="entry name" value="AlkB-like_sf"/>
</dbReference>
<evidence type="ECO:0000256" key="3">
    <source>
        <dbReference type="ARBA" id="ARBA00022964"/>
    </source>
</evidence>
<evidence type="ECO:0000256" key="8">
    <source>
        <dbReference type="SAM" id="MobiDB-lite"/>
    </source>
</evidence>
<dbReference type="GO" id="GO:0008198">
    <property type="term" value="F:ferrous iron binding"/>
    <property type="evidence" value="ECO:0007669"/>
    <property type="project" value="TreeGrafter"/>
</dbReference>
<keyword evidence="2 6" id="KW-0479">Metal-binding</keyword>
<dbReference type="InterPro" id="IPR056993">
    <property type="entry name" value="TRIP4_3rd_dom"/>
</dbReference>
<keyword evidence="3" id="KW-0223">Dioxygenase</keyword>
<dbReference type="STRING" id="1157962.A0A250X992"/>
<dbReference type="InterPro" id="IPR005123">
    <property type="entry name" value="Oxoglu/Fe-dep_dioxygenase_dom"/>
</dbReference>
<evidence type="ECO:0000256" key="2">
    <source>
        <dbReference type="ARBA" id="ARBA00022723"/>
    </source>
</evidence>
<sequence length="736" mass="80445">MKALKIHERTRLRHIKASVNMNKSWVFQELTKSLSHWDQLLVHSLAQQVNDATKRGDIDEIIENYLPGETAAIDAINTFWERNILASGGLSKYQKSIAQDSAVSQSNKAAADGMRIPAAGPADNSSSGRQQPEKVLGMFKQGGRLRPSSQAVSSGSSQAQKNLTAANLEKKVLNCLGCGKIYDCRAVTTDITRFLERDGVCTFCGDKVPLTQQERQEQLQQVSSTNASCEDGQDVKDGHENDQASGRSKAAVAAEAAHAFKDRLIEYDRESAKRTTVIDDQSDYFEIDSNAWLTDEERKLLRQRRRMEEEAEAAKKKRMTVTIDLMGRKVIVPESSVPAASFTLSSDKIASSAQPSASSSSTHDDSARTSVASYLLPPKASLEEMARAVSSLRDMKITINPNINGPAPTLVPRGGAKRAITGGNSISSIPAAAAKHDLGVASTKARRQATRVQGDLFEQFDEFGLEVLQDEAAAWSMAHPFDLCPPELKPAENERALSLAKRLQAKHLVVEHSSQDHENNLPPGMTLLRGFLSIQRQAELVNMIRELGLGPGGFYTPSYKEGGQLRLKMMCLGLHWEPRSHSYEHVRSAYDGAVPPSIPPILLDLAQEVLLACEAKSGFKQPGPYRPDACLANFYEKTGRLGYHQDKDESAESLHKGLPVVSISIGDSADFLFGMTPQETVAQCVALHSGDVVIFGGPSRMIYHSVPHIYPGTAPSELHSITGIRPGRLNLTMRQV</sequence>
<feature type="compositionally biased region" description="Basic and acidic residues" evidence="8">
    <location>
        <begin position="233"/>
        <end position="242"/>
    </location>
</feature>
<dbReference type="EMBL" id="BEGY01000044">
    <property type="protein sequence ID" value="GAX79653.1"/>
    <property type="molecule type" value="Genomic_DNA"/>
</dbReference>
<comment type="caution">
    <text evidence="10">The sequence shown here is derived from an EMBL/GenBank/DDBJ whole genome shotgun (WGS) entry which is preliminary data.</text>
</comment>
<feature type="domain" description="Fe2OG dioxygenase" evidence="9">
    <location>
        <begin position="626"/>
        <end position="736"/>
    </location>
</feature>
<name>A0A250X992_9CHLO</name>
<comment type="similarity">
    <text evidence="1">Belongs to the alkB family.</text>
</comment>
<dbReference type="Gene3D" id="2.60.120.590">
    <property type="entry name" value="Alpha-ketoglutarate-dependent dioxygenase AlkB-like"/>
    <property type="match status" value="1"/>
</dbReference>
<evidence type="ECO:0000256" key="1">
    <source>
        <dbReference type="ARBA" id="ARBA00007879"/>
    </source>
</evidence>
<evidence type="ECO:0000256" key="7">
    <source>
        <dbReference type="SAM" id="Coils"/>
    </source>
</evidence>
<dbReference type="PANTHER" id="PTHR16557:SF2">
    <property type="entry name" value="NUCLEIC ACID DIOXYGENASE ALKBH1"/>
    <property type="match status" value="1"/>
</dbReference>
<keyword evidence="5 6" id="KW-0408">Iron</keyword>
<evidence type="ECO:0000259" key="9">
    <source>
        <dbReference type="PROSITE" id="PS51471"/>
    </source>
</evidence>
<feature type="binding site" evidence="6">
    <location>
        <position position="646"/>
    </location>
    <ligand>
        <name>Fe cation</name>
        <dbReference type="ChEBI" id="CHEBI:24875"/>
        <note>catalytic</note>
    </ligand>
</feature>
<gene>
    <name evidence="10" type="ORF">CEUSTIGMA_g7094.t1</name>
</gene>
<dbReference type="GO" id="GO:0035515">
    <property type="term" value="F:oxidative RNA demethylase activity"/>
    <property type="evidence" value="ECO:0007669"/>
    <property type="project" value="TreeGrafter"/>
</dbReference>
<dbReference type="PANTHER" id="PTHR16557">
    <property type="entry name" value="ALKYLATED DNA REPAIR PROTEIN ALKB-RELATED"/>
    <property type="match status" value="1"/>
</dbReference>
<accession>A0A250X992</accession>
<feature type="binding site" evidence="6">
    <location>
        <position position="704"/>
    </location>
    <ligand>
        <name>Fe cation</name>
        <dbReference type="ChEBI" id="CHEBI:24875"/>
        <note>catalytic</note>
    </ligand>
</feature>
<dbReference type="Pfam" id="PF23134">
    <property type="entry name" value="TRIP4_3rd"/>
    <property type="match status" value="1"/>
</dbReference>
<dbReference type="AlphaFoldDB" id="A0A250X992"/>
<evidence type="ECO:0000313" key="10">
    <source>
        <dbReference type="EMBL" id="GAX79653.1"/>
    </source>
</evidence>
<reference evidence="10 11" key="1">
    <citation type="submission" date="2017-08" db="EMBL/GenBank/DDBJ databases">
        <title>Acidophilic green algal genome provides insights into adaptation to an acidic environment.</title>
        <authorList>
            <person name="Hirooka S."/>
            <person name="Hirose Y."/>
            <person name="Kanesaki Y."/>
            <person name="Higuchi S."/>
            <person name="Fujiwara T."/>
            <person name="Onuma R."/>
            <person name="Era A."/>
            <person name="Ohbayashi R."/>
            <person name="Uzuka A."/>
            <person name="Nozaki H."/>
            <person name="Yoshikawa H."/>
            <person name="Miyagishima S.Y."/>
        </authorList>
    </citation>
    <scope>NUCLEOTIDE SEQUENCE [LARGE SCALE GENOMIC DNA]</scope>
    <source>
        <strain evidence="10 11">NIES-2499</strain>
    </source>
</reference>
<dbReference type="GO" id="GO:0005737">
    <property type="term" value="C:cytoplasm"/>
    <property type="evidence" value="ECO:0007669"/>
    <property type="project" value="TreeGrafter"/>
</dbReference>
<protein>
    <recommendedName>
        <fullName evidence="9">Fe2OG dioxygenase domain-containing protein</fullName>
    </recommendedName>
</protein>
<evidence type="ECO:0000313" key="11">
    <source>
        <dbReference type="Proteomes" id="UP000232323"/>
    </source>
</evidence>
<feature type="region of interest" description="Disordered" evidence="8">
    <location>
        <begin position="108"/>
        <end position="131"/>
    </location>
</feature>
<feature type="binding site" evidence="6">
    <location>
        <position position="644"/>
    </location>
    <ligand>
        <name>Fe cation</name>
        <dbReference type="ChEBI" id="CHEBI:24875"/>
        <note>catalytic</note>
    </ligand>
</feature>
<keyword evidence="4" id="KW-0560">Oxidoreductase</keyword>
<dbReference type="PROSITE" id="PS51471">
    <property type="entry name" value="FE2OG_OXY"/>
    <property type="match status" value="1"/>
</dbReference>
<dbReference type="InterPro" id="IPR004574">
    <property type="entry name" value="Alkb"/>
</dbReference>
<evidence type="ECO:0000256" key="4">
    <source>
        <dbReference type="ARBA" id="ARBA00023002"/>
    </source>
</evidence>
<feature type="region of interest" description="Disordered" evidence="8">
    <location>
        <begin position="219"/>
        <end position="248"/>
    </location>
</feature>
<dbReference type="GO" id="GO:0035516">
    <property type="term" value="F:broad specificity oxidative DNA demethylase activity"/>
    <property type="evidence" value="ECO:0007669"/>
    <property type="project" value="TreeGrafter"/>
</dbReference>
<comment type="cofactor">
    <cofactor evidence="6">
        <name>Fe(2+)</name>
        <dbReference type="ChEBI" id="CHEBI:29033"/>
    </cofactor>
    <text evidence="6">Binds 1 Fe(2+) ion per subunit.</text>
</comment>
<organism evidence="10 11">
    <name type="scientific">Chlamydomonas eustigma</name>
    <dbReference type="NCBI Taxonomy" id="1157962"/>
    <lineage>
        <taxon>Eukaryota</taxon>
        <taxon>Viridiplantae</taxon>
        <taxon>Chlorophyta</taxon>
        <taxon>core chlorophytes</taxon>
        <taxon>Chlorophyceae</taxon>
        <taxon>CS clade</taxon>
        <taxon>Chlamydomonadales</taxon>
        <taxon>Chlamydomonadaceae</taxon>
        <taxon>Chlamydomonas</taxon>
    </lineage>
</organism>
<keyword evidence="7" id="KW-0175">Coiled coil</keyword>
<dbReference type="OrthoDB" id="6614653at2759"/>
<proteinExistence type="inferred from homology"/>
<evidence type="ECO:0000256" key="5">
    <source>
        <dbReference type="ARBA" id="ARBA00023004"/>
    </source>
</evidence>
<feature type="coiled-coil region" evidence="7">
    <location>
        <begin position="290"/>
        <end position="324"/>
    </location>
</feature>
<evidence type="ECO:0000256" key="6">
    <source>
        <dbReference type="PIRSR" id="PIRSR604574-2"/>
    </source>
</evidence>
<dbReference type="Proteomes" id="UP000232323">
    <property type="component" value="Unassembled WGS sequence"/>
</dbReference>
<dbReference type="Pfam" id="PF13532">
    <property type="entry name" value="2OG-FeII_Oxy_2"/>
    <property type="match status" value="1"/>
</dbReference>
<dbReference type="InterPro" id="IPR027450">
    <property type="entry name" value="AlkB-like"/>
</dbReference>